<dbReference type="SMART" id="SM00342">
    <property type="entry name" value="HTH_ARAC"/>
    <property type="match status" value="1"/>
</dbReference>
<evidence type="ECO:0000256" key="5">
    <source>
        <dbReference type="ARBA" id="ARBA00074140"/>
    </source>
</evidence>
<accession>A0A401VTM1</accession>
<evidence type="ECO:0000256" key="6">
    <source>
        <dbReference type="ARBA" id="ARBA00079449"/>
    </source>
</evidence>
<proteinExistence type="predicted"/>
<feature type="domain" description="HTH araC/xylS-type" evidence="7">
    <location>
        <begin position="156"/>
        <end position="253"/>
    </location>
</feature>
<dbReference type="FunFam" id="1.10.10.60:FF:000132">
    <property type="entry name" value="AraC family transcriptional regulator"/>
    <property type="match status" value="1"/>
</dbReference>
<dbReference type="Gene3D" id="2.60.120.10">
    <property type="entry name" value="Jelly Rolls"/>
    <property type="match status" value="1"/>
</dbReference>
<dbReference type="SUPFAM" id="SSF51182">
    <property type="entry name" value="RmlC-like cupins"/>
    <property type="match status" value="1"/>
</dbReference>
<evidence type="ECO:0000256" key="4">
    <source>
        <dbReference type="ARBA" id="ARBA00023163"/>
    </source>
</evidence>
<dbReference type="EMBL" id="BHZD01000001">
    <property type="protein sequence ID" value="GCD40434.1"/>
    <property type="molecule type" value="Genomic_DNA"/>
</dbReference>
<dbReference type="InterPro" id="IPR009057">
    <property type="entry name" value="Homeodomain-like_sf"/>
</dbReference>
<dbReference type="PANTHER" id="PTHR11019:SF199">
    <property type="entry name" value="HTH-TYPE TRANSCRIPTIONAL REGULATOR NIMR"/>
    <property type="match status" value="1"/>
</dbReference>
<keyword evidence="9" id="KW-1185">Reference proteome</keyword>
<dbReference type="PROSITE" id="PS00041">
    <property type="entry name" value="HTH_ARAC_FAMILY_1"/>
    <property type="match status" value="1"/>
</dbReference>
<dbReference type="Proteomes" id="UP000286746">
    <property type="component" value="Unassembled WGS sequence"/>
</dbReference>
<dbReference type="Pfam" id="PF12833">
    <property type="entry name" value="HTH_18"/>
    <property type="match status" value="1"/>
</dbReference>
<comment type="caution">
    <text evidence="8">The sequence shown here is derived from an EMBL/GenBank/DDBJ whole genome shotgun (WGS) entry which is preliminary data.</text>
</comment>
<dbReference type="InterPro" id="IPR018062">
    <property type="entry name" value="HTH_AraC-typ_CS"/>
</dbReference>
<dbReference type="InterPro" id="IPR014710">
    <property type="entry name" value="RmlC-like_jellyroll"/>
</dbReference>
<evidence type="ECO:0000313" key="9">
    <source>
        <dbReference type="Proteomes" id="UP000286746"/>
    </source>
</evidence>
<dbReference type="GO" id="GO:0043565">
    <property type="term" value="F:sequence-specific DNA binding"/>
    <property type="evidence" value="ECO:0007669"/>
    <property type="project" value="InterPro"/>
</dbReference>
<evidence type="ECO:0000256" key="1">
    <source>
        <dbReference type="ARBA" id="ARBA00022491"/>
    </source>
</evidence>
<dbReference type="AlphaFoldDB" id="A0A401VTM1"/>
<organism evidence="8 9">
    <name type="scientific">Streptomyces paromomycinus</name>
    <name type="common">Streptomyces rimosus subsp. paromomycinus</name>
    <dbReference type="NCBI Taxonomy" id="92743"/>
    <lineage>
        <taxon>Bacteria</taxon>
        <taxon>Bacillati</taxon>
        <taxon>Actinomycetota</taxon>
        <taxon>Actinomycetes</taxon>
        <taxon>Kitasatosporales</taxon>
        <taxon>Streptomycetaceae</taxon>
        <taxon>Streptomyces</taxon>
    </lineage>
</organism>
<keyword evidence="2" id="KW-0805">Transcription regulation</keyword>
<dbReference type="SUPFAM" id="SSF46689">
    <property type="entry name" value="Homeodomain-like"/>
    <property type="match status" value="2"/>
</dbReference>
<sequence>MDADRSTDATAGSLPLPVVTRAQVDQGTRLTHHRHPHHLIVWATSATVTVRADTRDWLVPPAHALWLPAGTPHAVDVLHAGNSCTVAVDTARCPVAWAEPVGIVITPLVRELIVHLDRNPRPGSTRTSVEALLLDLLEPTAGTHLHVPLPADPRIRTIADALIANPADGRDLAAWGHEVGAGVRTLTRLFSNETGMTFARWRTHARMRAALTHLARGASVGATARAVGYRKPGAFSDAFARVTGQTPSAWLPLENGEMTPVREAGTPPVPGGH</sequence>
<keyword evidence="4" id="KW-0804">Transcription</keyword>
<keyword evidence="1" id="KW-0678">Repressor</keyword>
<evidence type="ECO:0000256" key="3">
    <source>
        <dbReference type="ARBA" id="ARBA00023125"/>
    </source>
</evidence>
<dbReference type="Gene3D" id="1.10.10.60">
    <property type="entry name" value="Homeodomain-like"/>
    <property type="match status" value="1"/>
</dbReference>
<dbReference type="InterPro" id="IPR018060">
    <property type="entry name" value="HTH_AraC"/>
</dbReference>
<protein>
    <recommendedName>
        <fullName evidence="5">HTH-type transcriptional regulator RipA</fullName>
    </recommendedName>
    <alternativeName>
        <fullName evidence="6">Repressor of iron proteins A</fullName>
    </alternativeName>
</protein>
<reference evidence="8 9" key="1">
    <citation type="submission" date="2018-11" db="EMBL/GenBank/DDBJ databases">
        <title>Whole genome sequence of Streptomyces paromomycinus NBRC 15454(T).</title>
        <authorList>
            <person name="Komaki H."/>
            <person name="Tamura T."/>
        </authorList>
    </citation>
    <scope>NUCLEOTIDE SEQUENCE [LARGE SCALE GENOMIC DNA]</scope>
    <source>
        <strain evidence="8 9">NBRC 15454</strain>
    </source>
</reference>
<keyword evidence="3" id="KW-0238">DNA-binding</keyword>
<evidence type="ECO:0000259" key="7">
    <source>
        <dbReference type="PROSITE" id="PS01124"/>
    </source>
</evidence>
<dbReference type="InterPro" id="IPR011051">
    <property type="entry name" value="RmlC_Cupin_sf"/>
</dbReference>
<dbReference type="PROSITE" id="PS01124">
    <property type="entry name" value="HTH_ARAC_FAMILY_2"/>
    <property type="match status" value="1"/>
</dbReference>
<gene>
    <name evidence="8" type="ORF">GKJPGBOP_00083</name>
</gene>
<name>A0A401VTM1_STREY</name>
<evidence type="ECO:0000256" key="2">
    <source>
        <dbReference type="ARBA" id="ARBA00023015"/>
    </source>
</evidence>
<evidence type="ECO:0000313" key="8">
    <source>
        <dbReference type="EMBL" id="GCD40434.1"/>
    </source>
</evidence>
<dbReference type="GO" id="GO:0003700">
    <property type="term" value="F:DNA-binding transcription factor activity"/>
    <property type="evidence" value="ECO:0007669"/>
    <property type="project" value="InterPro"/>
</dbReference>
<dbReference type="PANTHER" id="PTHR11019">
    <property type="entry name" value="HTH-TYPE TRANSCRIPTIONAL REGULATOR NIMR"/>
    <property type="match status" value="1"/>
</dbReference>